<dbReference type="InterPro" id="IPR002933">
    <property type="entry name" value="Peptidase_M20"/>
</dbReference>
<name>A0A437QD12_9GAMM</name>
<evidence type="ECO:0000256" key="1">
    <source>
        <dbReference type="ARBA" id="ARBA00022801"/>
    </source>
</evidence>
<evidence type="ECO:0000313" key="5">
    <source>
        <dbReference type="Proteomes" id="UP000282818"/>
    </source>
</evidence>
<dbReference type="PANTHER" id="PTHR11014">
    <property type="entry name" value="PEPTIDASE M20 FAMILY MEMBER"/>
    <property type="match status" value="1"/>
</dbReference>
<keyword evidence="5" id="KW-1185">Reference proteome</keyword>
<keyword evidence="2" id="KW-0479">Metal-binding</keyword>
<organism evidence="4 5">
    <name type="scientific">Neptunomonas marina</name>
    <dbReference type="NCBI Taxonomy" id="1815562"/>
    <lineage>
        <taxon>Bacteria</taxon>
        <taxon>Pseudomonadati</taxon>
        <taxon>Pseudomonadota</taxon>
        <taxon>Gammaproteobacteria</taxon>
        <taxon>Oceanospirillales</taxon>
        <taxon>Oceanospirillaceae</taxon>
        <taxon>Neptunomonas</taxon>
    </lineage>
</organism>
<dbReference type="NCBIfam" id="TIGR01891">
    <property type="entry name" value="amidohydrolases"/>
    <property type="match status" value="1"/>
</dbReference>
<evidence type="ECO:0000256" key="2">
    <source>
        <dbReference type="PIRSR" id="PIRSR005962-1"/>
    </source>
</evidence>
<evidence type="ECO:0000313" key="4">
    <source>
        <dbReference type="EMBL" id="RVU32430.1"/>
    </source>
</evidence>
<comment type="cofactor">
    <cofactor evidence="2">
        <name>Mn(2+)</name>
        <dbReference type="ChEBI" id="CHEBI:29035"/>
    </cofactor>
    <text evidence="2">The Mn(2+) ion enhances activity.</text>
</comment>
<feature type="binding site" evidence="2">
    <location>
        <position position="109"/>
    </location>
    <ligand>
        <name>Mn(2+)</name>
        <dbReference type="ChEBI" id="CHEBI:29035"/>
        <label>2</label>
    </ligand>
</feature>
<gene>
    <name evidence="4" type="ORF">EOE65_01935</name>
</gene>
<dbReference type="FunFam" id="3.30.70.360:FF:000001">
    <property type="entry name" value="N-acetyldiaminopimelate deacetylase"/>
    <property type="match status" value="1"/>
</dbReference>
<keyword evidence="2" id="KW-0464">Manganese</keyword>
<dbReference type="GO" id="GO:0019877">
    <property type="term" value="P:diaminopimelate biosynthetic process"/>
    <property type="evidence" value="ECO:0007669"/>
    <property type="project" value="UniProtKB-ARBA"/>
</dbReference>
<comment type="caution">
    <text evidence="4">The sequence shown here is derived from an EMBL/GenBank/DDBJ whole genome shotgun (WGS) entry which is preliminary data.</text>
</comment>
<reference evidence="4 5" key="1">
    <citation type="submission" date="2019-01" db="EMBL/GenBank/DDBJ databases">
        <authorList>
            <person name="Chen W.-M."/>
        </authorList>
    </citation>
    <scope>NUCLEOTIDE SEQUENCE [LARGE SCALE GENOMIC DNA]</scope>
    <source>
        <strain evidence="4 5">HPM-16</strain>
    </source>
</reference>
<evidence type="ECO:0000259" key="3">
    <source>
        <dbReference type="Pfam" id="PF07687"/>
    </source>
</evidence>
<protein>
    <submittedName>
        <fullName evidence="4">Amidohydrolase</fullName>
    </submittedName>
</protein>
<dbReference type="InterPro" id="IPR036264">
    <property type="entry name" value="Bact_exopeptidase_dim_dom"/>
</dbReference>
<feature type="binding site" evidence="2">
    <location>
        <position position="366"/>
    </location>
    <ligand>
        <name>Mn(2+)</name>
        <dbReference type="ChEBI" id="CHEBI:29035"/>
        <label>2</label>
    </ligand>
</feature>
<dbReference type="PANTHER" id="PTHR11014:SF63">
    <property type="entry name" value="METALLOPEPTIDASE, PUTATIVE (AFU_ORTHOLOGUE AFUA_6G09600)-RELATED"/>
    <property type="match status" value="1"/>
</dbReference>
<dbReference type="SUPFAM" id="SSF55031">
    <property type="entry name" value="Bacterial exopeptidase dimerisation domain"/>
    <property type="match status" value="1"/>
</dbReference>
<sequence length="394" mass="42759">MDTQQSWAIKQGSALHQEMISWRRDIHRHPETAYEEVRTSERIAQLLTSFGLDVTCGLGRTGVVAVLQGERGGDEMIALRADMDALDLCELNEFEHRSCRDGKMHACGHDGHTAMLLGAAKHLAENPTFTGKVCFIFQPAEEGKAGARAMIRDGLFERFPATQVFGMHNWPGLAAGAFAVHSGAVMASTDSFDIVIEGQGGHAAMPHLGVDPVVVAAQVIIALQTAVSRQTDPLKSAVLSVTTMRGGEAYNVIPESVTLTGTCRSFCPEVKHQLERLIQKQAHHICEAFGAKATVTYRAGYPATVNTAQEATVAETACLSLVSPDQVLTDMPPSMGAEDFAFMLQERPGAYIWIGNGDQEGFRGLHNPYYDFNDDVLALGASYWVALIDQLLSR</sequence>
<dbReference type="AlphaFoldDB" id="A0A437QD12"/>
<feature type="binding site" evidence="2">
    <location>
        <position position="142"/>
    </location>
    <ligand>
        <name>Mn(2+)</name>
        <dbReference type="ChEBI" id="CHEBI:29035"/>
        <label>2</label>
    </ligand>
</feature>
<proteinExistence type="predicted"/>
<dbReference type="GO" id="GO:0046872">
    <property type="term" value="F:metal ion binding"/>
    <property type="evidence" value="ECO:0007669"/>
    <property type="project" value="UniProtKB-KW"/>
</dbReference>
<dbReference type="InterPro" id="IPR017439">
    <property type="entry name" value="Amidohydrolase"/>
</dbReference>
<dbReference type="PIRSF" id="PIRSF005962">
    <property type="entry name" value="Pept_M20D_amidohydro"/>
    <property type="match status" value="1"/>
</dbReference>
<dbReference type="Proteomes" id="UP000282818">
    <property type="component" value="Unassembled WGS sequence"/>
</dbReference>
<dbReference type="SUPFAM" id="SSF53187">
    <property type="entry name" value="Zn-dependent exopeptidases"/>
    <property type="match status" value="1"/>
</dbReference>
<dbReference type="Pfam" id="PF01546">
    <property type="entry name" value="Peptidase_M20"/>
    <property type="match status" value="1"/>
</dbReference>
<feature type="domain" description="Peptidase M20 dimerisation" evidence="3">
    <location>
        <begin position="191"/>
        <end position="282"/>
    </location>
</feature>
<keyword evidence="1 4" id="KW-0378">Hydrolase</keyword>
<dbReference type="GO" id="GO:0050118">
    <property type="term" value="F:N-acetyldiaminopimelate deacetylase activity"/>
    <property type="evidence" value="ECO:0007669"/>
    <property type="project" value="UniProtKB-ARBA"/>
</dbReference>
<dbReference type="EMBL" id="SACQ01000001">
    <property type="protein sequence ID" value="RVU32430.1"/>
    <property type="molecule type" value="Genomic_DNA"/>
</dbReference>
<dbReference type="Pfam" id="PF07687">
    <property type="entry name" value="M20_dimer"/>
    <property type="match status" value="1"/>
</dbReference>
<dbReference type="Gene3D" id="3.30.70.360">
    <property type="match status" value="1"/>
</dbReference>
<feature type="binding site" evidence="2">
    <location>
        <position position="107"/>
    </location>
    <ligand>
        <name>Mn(2+)</name>
        <dbReference type="ChEBI" id="CHEBI:29035"/>
        <label>2</label>
    </ligand>
</feature>
<dbReference type="RefSeq" id="WP_127692599.1">
    <property type="nucleotide sequence ID" value="NZ_SACQ01000001.1"/>
</dbReference>
<dbReference type="Gene3D" id="3.40.630.10">
    <property type="entry name" value="Zn peptidases"/>
    <property type="match status" value="1"/>
</dbReference>
<dbReference type="CDD" id="cd05666">
    <property type="entry name" value="M20_Acy1-like"/>
    <property type="match status" value="1"/>
</dbReference>
<feature type="binding site" evidence="2">
    <location>
        <position position="168"/>
    </location>
    <ligand>
        <name>Mn(2+)</name>
        <dbReference type="ChEBI" id="CHEBI:29035"/>
        <label>2</label>
    </ligand>
</feature>
<accession>A0A437QD12</accession>
<dbReference type="InterPro" id="IPR011650">
    <property type="entry name" value="Peptidase_M20_dimer"/>
</dbReference>